<dbReference type="RefSeq" id="WP_349057365.1">
    <property type="nucleotide sequence ID" value="NZ_JBBMEJ010000019.1"/>
</dbReference>
<name>A0ABV1BIL5_9FIRM</name>
<gene>
    <name evidence="1" type="ORF">WMO28_13940</name>
</gene>
<reference evidence="1 2" key="1">
    <citation type="submission" date="2024-03" db="EMBL/GenBank/DDBJ databases">
        <title>Human intestinal bacterial collection.</title>
        <authorList>
            <person name="Pauvert C."/>
            <person name="Hitch T.C.A."/>
            <person name="Clavel T."/>
        </authorList>
    </citation>
    <scope>NUCLEOTIDE SEQUENCE [LARGE SCALE GENOMIC DNA]</scope>
    <source>
        <strain evidence="1 2">CLA-JM-H16</strain>
    </source>
</reference>
<protein>
    <recommendedName>
        <fullName evidence="3">Transposase, YhgA-like</fullName>
    </recommendedName>
</protein>
<accession>A0ABV1BIL5</accession>
<proteinExistence type="predicted"/>
<evidence type="ECO:0008006" key="3">
    <source>
        <dbReference type="Google" id="ProtNLM"/>
    </source>
</evidence>
<dbReference type="EMBL" id="JBBMEJ010000019">
    <property type="protein sequence ID" value="MEQ2372009.1"/>
    <property type="molecule type" value="Genomic_DNA"/>
</dbReference>
<evidence type="ECO:0000313" key="1">
    <source>
        <dbReference type="EMBL" id="MEQ2372009.1"/>
    </source>
</evidence>
<evidence type="ECO:0000313" key="2">
    <source>
        <dbReference type="Proteomes" id="UP001473063"/>
    </source>
</evidence>
<dbReference type="Proteomes" id="UP001473063">
    <property type="component" value="Unassembled WGS sequence"/>
</dbReference>
<keyword evidence="2" id="KW-1185">Reference proteome</keyword>
<comment type="caution">
    <text evidence="1">The sequence shown here is derived from an EMBL/GenBank/DDBJ whole genome shotgun (WGS) entry which is preliminary data.</text>
</comment>
<sequence>MAKRRNRKISAKKNRNAGKHLTANRKYKDTVFRMLFTDRKNLLSLYNAVNGSHYEDADALEIVTLENAVYMGMKNDLAFIVDTGLFLYEHQSTYNPNMPLRDLFYISGEYQKFVDNRSLYSSSLQKIPAPNFIVFYNGTEKKEDSWVNYLSESYENLTGAPNLELKVITLNINEGHNCRLMEQCRILKEYAQYVAKVREYAGNTDLDTAVEQAVNDCIQNGILAEFLRKNKSEVIAMSIFEYDKEEEERKLRKAEYEAGREEGIKEGELQKARKTAIMLNQMNFPAKKIAEVLQVKEDVIEEWIRESL</sequence>
<organism evidence="1 2">
    <name type="scientific">Blautia aquisgranensis</name>
    <dbReference type="NCBI Taxonomy" id="3133153"/>
    <lineage>
        <taxon>Bacteria</taxon>
        <taxon>Bacillati</taxon>
        <taxon>Bacillota</taxon>
        <taxon>Clostridia</taxon>
        <taxon>Lachnospirales</taxon>
        <taxon>Lachnospiraceae</taxon>
        <taxon>Blautia</taxon>
    </lineage>
</organism>